<dbReference type="Pfam" id="PF05627">
    <property type="entry name" value="AvrRpt-cleavage"/>
    <property type="match status" value="2"/>
</dbReference>
<dbReference type="GeneID" id="120260315"/>
<organism evidence="3 4">
    <name type="scientific">Dioscorea cayennensis subsp. rotundata</name>
    <name type="common">White Guinea yam</name>
    <name type="synonym">Dioscorea rotundata</name>
    <dbReference type="NCBI Taxonomy" id="55577"/>
    <lineage>
        <taxon>Eukaryota</taxon>
        <taxon>Viridiplantae</taxon>
        <taxon>Streptophyta</taxon>
        <taxon>Embryophyta</taxon>
        <taxon>Tracheophyta</taxon>
        <taxon>Spermatophyta</taxon>
        <taxon>Magnoliopsida</taxon>
        <taxon>Liliopsida</taxon>
        <taxon>Dioscoreales</taxon>
        <taxon>Dioscoreaceae</taxon>
        <taxon>Dioscorea</taxon>
    </lineage>
</organism>
<dbReference type="AlphaFoldDB" id="A0AB40B8U4"/>
<evidence type="ECO:0000313" key="4">
    <source>
        <dbReference type="RefSeq" id="XP_039123680.1"/>
    </source>
</evidence>
<dbReference type="PANTHER" id="PTHR33159">
    <property type="entry name" value="RPM1-INTERACTING PROTEIN 4 (RIN4) FAMILY PROTEIN"/>
    <property type="match status" value="1"/>
</dbReference>
<accession>A0AB40B8U4</accession>
<dbReference type="InterPro" id="IPR008700">
    <property type="entry name" value="TypeIII_avirulence_cleave"/>
</dbReference>
<evidence type="ECO:0000259" key="2">
    <source>
        <dbReference type="Pfam" id="PF05627"/>
    </source>
</evidence>
<reference evidence="4" key="1">
    <citation type="submission" date="2025-08" db="UniProtKB">
        <authorList>
            <consortium name="RefSeq"/>
        </authorList>
    </citation>
    <scope>IDENTIFICATION</scope>
</reference>
<keyword evidence="3" id="KW-1185">Reference proteome</keyword>
<dbReference type="GO" id="GO:0005886">
    <property type="term" value="C:plasma membrane"/>
    <property type="evidence" value="ECO:0007669"/>
    <property type="project" value="TreeGrafter"/>
</dbReference>
<gene>
    <name evidence="4" type="primary">LOC120260315</name>
</gene>
<feature type="domain" description="RIN4 pathogenic type III effector avirulence factor Avr cleavage site" evidence="2">
    <location>
        <begin position="157"/>
        <end position="189"/>
    </location>
</feature>
<dbReference type="RefSeq" id="XP_039123680.1">
    <property type="nucleotide sequence ID" value="XM_039267746.1"/>
</dbReference>
<dbReference type="InterPro" id="IPR040387">
    <property type="entry name" value="RIN4/NOI4"/>
</dbReference>
<feature type="region of interest" description="Disordered" evidence="1">
    <location>
        <begin position="31"/>
        <end position="215"/>
    </location>
</feature>
<feature type="compositionally biased region" description="Polar residues" evidence="1">
    <location>
        <begin position="201"/>
        <end position="215"/>
    </location>
</feature>
<dbReference type="Proteomes" id="UP001515500">
    <property type="component" value="Chromosome 5"/>
</dbReference>
<evidence type="ECO:0000256" key="1">
    <source>
        <dbReference type="SAM" id="MobiDB-lite"/>
    </source>
</evidence>
<protein>
    <submittedName>
        <fullName evidence="4">RPM1-interacting protein 4-like</fullName>
    </submittedName>
</protein>
<feature type="domain" description="RIN4 pathogenic type III effector avirulence factor Avr cleavage site" evidence="2">
    <location>
        <begin position="4"/>
        <end position="31"/>
    </location>
</feature>
<evidence type="ECO:0000313" key="3">
    <source>
        <dbReference type="Proteomes" id="UP001515500"/>
    </source>
</evidence>
<dbReference type="PANTHER" id="PTHR33159:SF6">
    <property type="entry name" value="RPM1-INTERACTING PROTEIN 4"/>
    <property type="match status" value="1"/>
</dbReference>
<name>A0AB40B8U4_DIOCR</name>
<proteinExistence type="predicted"/>
<sequence length="225" mass="25030">MAQNAKVPKFGDWEGTDVPYTQCFDDARRVKNAGRMINPNDPQENPEAFSQDRPSAQDEGEHRRPKHERRASREDSEFHRSTDPSHQRRARRASTGSDRSVEQSPLHHHHQSKSAKGGVSPSALERRASSEAHGVGSRTPVRSRLKNAGRGDETPDKGSTVPEFGGWEKDPNSADGYTGIFDNLRAEKQDGSARVPIVSNDPYQTNGHKRSSQNTGCSCFSWLKK</sequence>
<feature type="compositionally biased region" description="Basic and acidic residues" evidence="1">
    <location>
        <begin position="71"/>
        <end position="86"/>
    </location>
</feature>